<dbReference type="KEGG" id="ehx:EMIHUDRAFT_250082"/>
<reference evidence="2" key="2">
    <citation type="submission" date="2024-10" db="UniProtKB">
        <authorList>
            <consortium name="EnsemblProtists"/>
        </authorList>
    </citation>
    <scope>IDENTIFICATION</scope>
</reference>
<dbReference type="PaxDb" id="2903-EOD06011"/>
<feature type="region of interest" description="Disordered" evidence="1">
    <location>
        <begin position="293"/>
        <end position="398"/>
    </location>
</feature>
<dbReference type="Proteomes" id="UP000013827">
    <property type="component" value="Unassembled WGS sequence"/>
</dbReference>
<dbReference type="EnsemblProtists" id="EOD06011">
    <property type="protein sequence ID" value="EOD06011"/>
    <property type="gene ID" value="EMIHUDRAFT_250082"/>
</dbReference>
<name>A0A0D3I426_EMIH1</name>
<reference evidence="3" key="1">
    <citation type="journal article" date="2013" name="Nature">
        <title>Pan genome of the phytoplankton Emiliania underpins its global distribution.</title>
        <authorList>
            <person name="Read B.A."/>
            <person name="Kegel J."/>
            <person name="Klute M.J."/>
            <person name="Kuo A."/>
            <person name="Lefebvre S.C."/>
            <person name="Maumus F."/>
            <person name="Mayer C."/>
            <person name="Miller J."/>
            <person name="Monier A."/>
            <person name="Salamov A."/>
            <person name="Young J."/>
            <person name="Aguilar M."/>
            <person name="Claverie J.M."/>
            <person name="Frickenhaus S."/>
            <person name="Gonzalez K."/>
            <person name="Herman E.K."/>
            <person name="Lin Y.C."/>
            <person name="Napier J."/>
            <person name="Ogata H."/>
            <person name="Sarno A.F."/>
            <person name="Shmutz J."/>
            <person name="Schroeder D."/>
            <person name="de Vargas C."/>
            <person name="Verret F."/>
            <person name="von Dassow P."/>
            <person name="Valentin K."/>
            <person name="Van de Peer Y."/>
            <person name="Wheeler G."/>
            <person name="Dacks J.B."/>
            <person name="Delwiche C.F."/>
            <person name="Dyhrman S.T."/>
            <person name="Glockner G."/>
            <person name="John U."/>
            <person name="Richards T."/>
            <person name="Worden A.Z."/>
            <person name="Zhang X."/>
            <person name="Grigoriev I.V."/>
            <person name="Allen A.E."/>
            <person name="Bidle K."/>
            <person name="Borodovsky M."/>
            <person name="Bowler C."/>
            <person name="Brownlee C."/>
            <person name="Cock J.M."/>
            <person name="Elias M."/>
            <person name="Gladyshev V.N."/>
            <person name="Groth M."/>
            <person name="Guda C."/>
            <person name="Hadaegh A."/>
            <person name="Iglesias-Rodriguez M.D."/>
            <person name="Jenkins J."/>
            <person name="Jones B.M."/>
            <person name="Lawson T."/>
            <person name="Leese F."/>
            <person name="Lindquist E."/>
            <person name="Lobanov A."/>
            <person name="Lomsadze A."/>
            <person name="Malik S.B."/>
            <person name="Marsh M.E."/>
            <person name="Mackinder L."/>
            <person name="Mock T."/>
            <person name="Mueller-Roeber B."/>
            <person name="Pagarete A."/>
            <person name="Parker M."/>
            <person name="Probert I."/>
            <person name="Quesneville H."/>
            <person name="Raines C."/>
            <person name="Rensing S.A."/>
            <person name="Riano-Pachon D.M."/>
            <person name="Richier S."/>
            <person name="Rokitta S."/>
            <person name="Shiraiwa Y."/>
            <person name="Soanes D.M."/>
            <person name="van der Giezen M."/>
            <person name="Wahlund T.M."/>
            <person name="Williams B."/>
            <person name="Wilson W."/>
            <person name="Wolfe G."/>
            <person name="Wurch L.L."/>
        </authorList>
    </citation>
    <scope>NUCLEOTIDE SEQUENCE</scope>
</reference>
<evidence type="ECO:0000313" key="2">
    <source>
        <dbReference type="EnsemblProtists" id="EOD06011"/>
    </source>
</evidence>
<accession>A0A0D3I426</accession>
<evidence type="ECO:0000313" key="3">
    <source>
        <dbReference type="Proteomes" id="UP000013827"/>
    </source>
</evidence>
<protein>
    <submittedName>
        <fullName evidence="2">Uncharacterized protein</fullName>
    </submittedName>
</protein>
<keyword evidence="3" id="KW-1185">Reference proteome</keyword>
<proteinExistence type="predicted"/>
<dbReference type="HOGENOM" id="CLU_693434_0_0_1"/>
<dbReference type="AlphaFoldDB" id="A0A0D3I426"/>
<dbReference type="RefSeq" id="XP_005758440.1">
    <property type="nucleotide sequence ID" value="XM_005758383.1"/>
</dbReference>
<feature type="region of interest" description="Disordered" evidence="1">
    <location>
        <begin position="212"/>
        <end position="242"/>
    </location>
</feature>
<feature type="region of interest" description="Disordered" evidence="1">
    <location>
        <begin position="264"/>
        <end position="283"/>
    </location>
</feature>
<organism evidence="2 3">
    <name type="scientific">Emiliania huxleyi (strain CCMP1516)</name>
    <dbReference type="NCBI Taxonomy" id="280463"/>
    <lineage>
        <taxon>Eukaryota</taxon>
        <taxon>Haptista</taxon>
        <taxon>Haptophyta</taxon>
        <taxon>Prymnesiophyceae</taxon>
        <taxon>Isochrysidales</taxon>
        <taxon>Noelaerhabdaceae</taxon>
        <taxon>Emiliania</taxon>
    </lineage>
</organism>
<dbReference type="GeneID" id="17252156"/>
<evidence type="ECO:0000256" key="1">
    <source>
        <dbReference type="SAM" id="MobiDB-lite"/>
    </source>
</evidence>
<sequence>MQKSFETHALLTGNAEARAAEDTPRRRDVGSQLHCCGLRGPPPPPEWAARMQSVWWYRVSSFSYCIAGSLAAVRPEPLARHAVPCCADFPFRCMGVAITLNGFASFAADVIHIGHPQTIWKPIDVVLATGNTIVQMLIATLQLLGLTSFPPLAGSVFAASVCAALYCKRRSARAVAEQDCEGAILWHAMWHYSLPGGALLAQLLISTDESDEGSLKRGLSHRSHVLSHPQKPPRYEQTHPGRAPGVAAAQKFPRYGPLAKPPALRAKTPPGRAPGVAAAQKPNTTPALGAKMRATQRHRRGGRLASPLRKNPRATSKDTAWRRRCAKTPRYEQRHRMASPLRKNPALRAKTPPGRSPGCAKPPRYVASPLRKNPALRAKTPPGRSPGCAKPPRYEQKN</sequence>